<evidence type="ECO:0000256" key="3">
    <source>
        <dbReference type="ARBA" id="ARBA00022692"/>
    </source>
</evidence>
<dbReference type="GO" id="GO:0030424">
    <property type="term" value="C:axon"/>
    <property type="evidence" value="ECO:0007669"/>
    <property type="project" value="TreeGrafter"/>
</dbReference>
<keyword evidence="3 8" id="KW-0812">Transmembrane</keyword>
<dbReference type="PANTHER" id="PTHR21143">
    <property type="entry name" value="INVERTEBRATE GUSTATORY RECEPTOR"/>
    <property type="match status" value="1"/>
</dbReference>
<evidence type="ECO:0000256" key="7">
    <source>
        <dbReference type="ARBA" id="ARBA00023224"/>
    </source>
</evidence>
<dbReference type="Proteomes" id="UP000478052">
    <property type="component" value="Unassembled WGS sequence"/>
</dbReference>
<feature type="transmembrane region" description="Helical" evidence="8">
    <location>
        <begin position="315"/>
        <end position="335"/>
    </location>
</feature>
<feature type="transmembrane region" description="Helical" evidence="8">
    <location>
        <begin position="393"/>
        <end position="413"/>
    </location>
</feature>
<evidence type="ECO:0000256" key="8">
    <source>
        <dbReference type="SAM" id="Phobius"/>
    </source>
</evidence>
<keyword evidence="7" id="KW-0807">Transducer</keyword>
<organism evidence="9 10">
    <name type="scientific">Aphis craccivora</name>
    <name type="common">Cowpea aphid</name>
    <dbReference type="NCBI Taxonomy" id="307492"/>
    <lineage>
        <taxon>Eukaryota</taxon>
        <taxon>Metazoa</taxon>
        <taxon>Ecdysozoa</taxon>
        <taxon>Arthropoda</taxon>
        <taxon>Hexapoda</taxon>
        <taxon>Insecta</taxon>
        <taxon>Pterygota</taxon>
        <taxon>Neoptera</taxon>
        <taxon>Paraneoptera</taxon>
        <taxon>Hemiptera</taxon>
        <taxon>Sternorrhyncha</taxon>
        <taxon>Aphidomorpha</taxon>
        <taxon>Aphidoidea</taxon>
        <taxon>Aphididae</taxon>
        <taxon>Aphidini</taxon>
        <taxon>Aphis</taxon>
        <taxon>Aphis</taxon>
    </lineage>
</organism>
<dbReference type="AlphaFoldDB" id="A0A6G0YDB7"/>
<keyword evidence="10" id="KW-1185">Reference proteome</keyword>
<dbReference type="PANTHER" id="PTHR21143:SF133">
    <property type="entry name" value="GUSTATORY AND PHEROMONE RECEPTOR 32A-RELATED"/>
    <property type="match status" value="1"/>
</dbReference>
<dbReference type="GO" id="GO:0008049">
    <property type="term" value="P:male courtship behavior"/>
    <property type="evidence" value="ECO:0007669"/>
    <property type="project" value="TreeGrafter"/>
</dbReference>
<comment type="caution">
    <text evidence="9">The sequence shown here is derived from an EMBL/GenBank/DDBJ whole genome shotgun (WGS) entry which is preliminary data.</text>
</comment>
<dbReference type="GO" id="GO:0030425">
    <property type="term" value="C:dendrite"/>
    <property type="evidence" value="ECO:0007669"/>
    <property type="project" value="TreeGrafter"/>
</dbReference>
<reference evidence="9 10" key="1">
    <citation type="submission" date="2019-08" db="EMBL/GenBank/DDBJ databases">
        <title>Whole genome of Aphis craccivora.</title>
        <authorList>
            <person name="Voronova N.V."/>
            <person name="Shulinski R.S."/>
            <person name="Bandarenka Y.V."/>
            <person name="Zhorov D.G."/>
            <person name="Warner D."/>
        </authorList>
    </citation>
    <scope>NUCLEOTIDE SEQUENCE [LARGE SCALE GENOMIC DNA]</scope>
    <source>
        <strain evidence="9">180601</strain>
        <tissue evidence="9">Whole Body</tissue>
    </source>
</reference>
<comment type="subcellular location">
    <subcellularLocation>
        <location evidence="1">Cell membrane</location>
        <topology evidence="1">Multi-pass membrane protein</topology>
    </subcellularLocation>
</comment>
<evidence type="ECO:0000256" key="5">
    <source>
        <dbReference type="ARBA" id="ARBA00023136"/>
    </source>
</evidence>
<feature type="transmembrane region" description="Helical" evidence="8">
    <location>
        <begin position="46"/>
        <end position="67"/>
    </location>
</feature>
<sequence length="756" mass="86549">MCNVHFYVRLFTLQHILKIVEMWLVQSFWKLCGLFNVDLTYNKFQNVYSVLLIVTCVYNFITASNALCKLDHWCDVFSTAMIGMYTRVLASTTLLSRIAIMAQSKQSLLKYKETIKAFEIYSPTSSTQHKNYKIFSFAVVFVCLSIILPINISRLYYLYQNESSDISLLIYYLFIYIQNLSMCCIETQFVTQCFIIYTRFRGINDDLKKLRNENVNYAKYPFILGSSTTMRKDYKKSFQCVRYDKDFYRPRLISHPMANAVEILRIKHWLTRQAVDILNNLLGIQMGLSVFLLWVMALFDIYYEIFHNSPSKLLVYGWLFQYSLRLFMIILVAHYTTKQAIKSKSIILDTNNQMLDNSTKEELLLFVNQIRHQSIAFTACDFFTLNTQIIKSAIAAGTTYLVILVQMFGVFPANARDGNRNSNTSLPILSTVLLSASCVYVLFVGPAVVCRIGEKCSSDSIRVLKEMYPNIANVTSMLARIALLYSVTVGYDKYRETVGCYETYSPTTVAEAGRYRVFTAAAVCSCLLLIVPANVLRLWMLWTPDGDDTALTEGIVFYAFIYVQNVTMCCSETQFVEQCFSLYCKLKTVNNDVVVLGQSAGWTRFSRHSRYAAAAEAATPDASDVAVAAEEQRDASDSVAATADAVETLRIRHWLLREAIGCLNDVFGVQLGMSVCAVCVMSFFDIYYETFHVMGKYAMSGLIIYFWMLHYALRYMGIILMSHYTTKQVSIEPSYYAVHTLSRLKRICALKYLFTN</sequence>
<keyword evidence="5 8" id="KW-0472">Membrane</keyword>
<evidence type="ECO:0000313" key="10">
    <source>
        <dbReference type="Proteomes" id="UP000478052"/>
    </source>
</evidence>
<keyword evidence="6" id="KW-0675">Receptor</keyword>
<evidence type="ECO:0000313" key="9">
    <source>
        <dbReference type="EMBL" id="KAF0753665.1"/>
    </source>
</evidence>
<dbReference type="GO" id="GO:0005886">
    <property type="term" value="C:plasma membrane"/>
    <property type="evidence" value="ECO:0007669"/>
    <property type="project" value="UniProtKB-SubCell"/>
</dbReference>
<evidence type="ECO:0000256" key="1">
    <source>
        <dbReference type="ARBA" id="ARBA00004651"/>
    </source>
</evidence>
<accession>A0A6G0YDB7</accession>
<feature type="transmembrane region" description="Helical" evidence="8">
    <location>
        <begin position="134"/>
        <end position="157"/>
    </location>
</feature>
<dbReference type="GO" id="GO:0007635">
    <property type="term" value="P:chemosensory behavior"/>
    <property type="evidence" value="ECO:0007669"/>
    <property type="project" value="TreeGrafter"/>
</dbReference>
<protein>
    <recommendedName>
        <fullName evidence="11">Gustatory receptor</fullName>
    </recommendedName>
</protein>
<feature type="transmembrane region" description="Helical" evidence="8">
    <location>
        <begin position="515"/>
        <end position="536"/>
    </location>
</feature>
<dbReference type="GO" id="GO:0050909">
    <property type="term" value="P:sensory perception of taste"/>
    <property type="evidence" value="ECO:0007669"/>
    <property type="project" value="InterPro"/>
</dbReference>
<feature type="transmembrane region" description="Helical" evidence="8">
    <location>
        <begin position="425"/>
        <end position="450"/>
    </location>
</feature>
<feature type="transmembrane region" description="Helical" evidence="8">
    <location>
        <begin position="666"/>
        <end position="688"/>
    </location>
</feature>
<evidence type="ECO:0008006" key="11">
    <source>
        <dbReference type="Google" id="ProtNLM"/>
    </source>
</evidence>
<gene>
    <name evidence="9" type="ORF">FWK35_00012640</name>
</gene>
<evidence type="ECO:0000256" key="2">
    <source>
        <dbReference type="ARBA" id="ARBA00022475"/>
    </source>
</evidence>
<dbReference type="GO" id="GO:0043025">
    <property type="term" value="C:neuronal cell body"/>
    <property type="evidence" value="ECO:0007669"/>
    <property type="project" value="TreeGrafter"/>
</dbReference>
<evidence type="ECO:0000256" key="6">
    <source>
        <dbReference type="ARBA" id="ARBA00023170"/>
    </source>
</evidence>
<dbReference type="GO" id="GO:0007165">
    <property type="term" value="P:signal transduction"/>
    <property type="evidence" value="ECO:0007669"/>
    <property type="project" value="UniProtKB-KW"/>
</dbReference>
<evidence type="ECO:0000256" key="4">
    <source>
        <dbReference type="ARBA" id="ARBA00022989"/>
    </source>
</evidence>
<feature type="transmembrane region" description="Helical" evidence="8">
    <location>
        <begin position="277"/>
        <end position="303"/>
    </location>
</feature>
<feature type="transmembrane region" description="Helical" evidence="8">
    <location>
        <begin position="169"/>
        <end position="197"/>
    </location>
</feature>
<name>A0A6G0YDB7_APHCR</name>
<dbReference type="OrthoDB" id="6614977at2759"/>
<feature type="transmembrane region" description="Helical" evidence="8">
    <location>
        <begin position="694"/>
        <end position="713"/>
    </location>
</feature>
<feature type="transmembrane region" description="Helical" evidence="8">
    <location>
        <begin position="79"/>
        <end position="100"/>
    </location>
</feature>
<proteinExistence type="predicted"/>
<dbReference type="InterPro" id="IPR013604">
    <property type="entry name" value="7TM_chemorcpt"/>
</dbReference>
<dbReference type="EMBL" id="VUJU01004663">
    <property type="protein sequence ID" value="KAF0753665.1"/>
    <property type="molecule type" value="Genomic_DNA"/>
</dbReference>
<keyword evidence="2" id="KW-1003">Cell membrane</keyword>
<keyword evidence="4 8" id="KW-1133">Transmembrane helix</keyword>
<dbReference type="Pfam" id="PF08395">
    <property type="entry name" value="7tm_7"/>
    <property type="match status" value="1"/>
</dbReference>